<evidence type="ECO:0000259" key="9">
    <source>
        <dbReference type="PROSITE" id="PS51387"/>
    </source>
</evidence>
<feature type="domain" description="4Fe-4S ferredoxin-type" evidence="8">
    <location>
        <begin position="637"/>
        <end position="668"/>
    </location>
</feature>
<dbReference type="Gene3D" id="3.30.70.2740">
    <property type="match status" value="1"/>
</dbReference>
<keyword evidence="6" id="KW-0408">Iron</keyword>
<evidence type="ECO:0000256" key="5">
    <source>
        <dbReference type="ARBA" id="ARBA00023002"/>
    </source>
</evidence>
<dbReference type="SUPFAM" id="SSF46548">
    <property type="entry name" value="alpha-helical ferredoxin"/>
    <property type="match status" value="1"/>
</dbReference>
<dbReference type="InterPro" id="IPR004113">
    <property type="entry name" value="FAD-bd_oxidored_4_C"/>
</dbReference>
<comment type="cofactor">
    <cofactor evidence="1">
        <name>FAD</name>
        <dbReference type="ChEBI" id="CHEBI:57692"/>
    </cofactor>
</comment>
<evidence type="ECO:0000256" key="4">
    <source>
        <dbReference type="ARBA" id="ARBA00022827"/>
    </source>
</evidence>
<dbReference type="Gene3D" id="3.30.43.10">
    <property type="entry name" value="Uridine Diphospho-n-acetylenolpyruvylglucosamine Reductase, domain 2"/>
    <property type="match status" value="1"/>
</dbReference>
<keyword evidence="3" id="KW-0479">Metal-binding</keyword>
<dbReference type="SUPFAM" id="SSF56176">
    <property type="entry name" value="FAD-binding/transporter-associated domain-like"/>
    <property type="match status" value="1"/>
</dbReference>
<dbReference type="InterPro" id="IPR016164">
    <property type="entry name" value="FAD-linked_Oxase-like_C"/>
</dbReference>
<keyword evidence="5" id="KW-0560">Oxidoreductase</keyword>
<protein>
    <submittedName>
        <fullName evidence="10">FAD-binding oxidoreductase</fullName>
    </submittedName>
</protein>
<evidence type="ECO:0000313" key="10">
    <source>
        <dbReference type="EMBL" id="MCK0197216.1"/>
    </source>
</evidence>
<dbReference type="Pfam" id="PF02913">
    <property type="entry name" value="FAD-oxidase_C"/>
    <property type="match status" value="1"/>
</dbReference>
<dbReference type="InterPro" id="IPR009051">
    <property type="entry name" value="Helical_ferredxn"/>
</dbReference>
<name>A0ABT0DB74_9HYPH</name>
<organism evidence="10 11">
    <name type="scientific">Ancylobacter crimeensis</name>
    <dbReference type="NCBI Taxonomy" id="2579147"/>
    <lineage>
        <taxon>Bacteria</taxon>
        <taxon>Pseudomonadati</taxon>
        <taxon>Pseudomonadota</taxon>
        <taxon>Alphaproteobacteria</taxon>
        <taxon>Hyphomicrobiales</taxon>
        <taxon>Xanthobacteraceae</taxon>
        <taxon>Ancylobacter</taxon>
    </lineage>
</organism>
<dbReference type="PROSITE" id="PS51387">
    <property type="entry name" value="FAD_PCMH"/>
    <property type="match status" value="1"/>
</dbReference>
<dbReference type="Pfam" id="PF13183">
    <property type="entry name" value="Fer4_8"/>
    <property type="match status" value="1"/>
</dbReference>
<sequence>MAGREHEDARQASLAEAPVAAFLATLARAGFRGDIAADAGTRTVFSTDNSIYQLRPAAVLFPRDAGDIALAVRLARHDPVGPIPLGPRGGGTGTNGQSLTRGVVLDTSRHMNGIGALDDEGLRVMVQPGVVLNQLNAFLKPHGLFFPPMVSTASRATIGGMVGTDASGKGSRRYGRTSDYIEALDLVFSDGTSWTARAMALDEAETIARRDDIVGRVHREALRVARENAGEIDAVFPRMNRGLTGYNLKGVIGPDGLFRLSSLLAGSEGTLAVTTGITLRLVRRPAFSAVVPVRYASFPAALADVRRLIAADPSAIEILDDTILGLARQDPVWTALEPVLGGPAPVPVGGLNVVEFVGDSAAEVEAGLAALTGLLEADTAAVIDWRVLRDPATIAEVWSLREKAVGLLGRLSPTKQGTPFVEDTAVPPEALPAYVADFRALLDSHGVAYGMFGHADVGCLHVRPALDLRDPRDAALIRPISDGVAALTRRYGGLIWGEHGRGFRGEFSPLFFGTALYAELCALKGVFDPANILNPGKLARPEGAPPVDRIDAVPLRGESDGAIAAPFAGEVAKAVSCNGNSACFNWDAADPMCPSYKASRDRTQSPKGRAALLREWGRLASAQEKGSPAEGLPAIEHALKASLDTCLSCKACTSQCPIKVDIPVMKARFLARYYATRRRPLREQIIARAESLFAAGRRLPRLANLACRLASAFRLDRALGLVDLPAFRPPQAGRRLTPAGLVRLGALPEPLRQRAVILLEDSFTSSFDGRVVEAADRLLASLGYEVHRAAPPANGKAAHMVGDLPRFEALARATLAEYRRLMASGVAVVAIEPVVALMPAQDYREIAPPPAEGEGVMALEAFLLREIEAGRIAPAAVAAAGQAFALFSHCTERTAVPRSPGQWRAVFAHFGLPLEGVATGCCGMAGLFGHQREHLEMSRRLFDMSWAGQLASLAPGTALATGFSCRCQAGRLAGLELRHPAQALLAALDSAISIRPASPAAASSPAHAAHA</sequence>
<feature type="domain" description="FAD-binding PCMH-type" evidence="9">
    <location>
        <begin position="52"/>
        <end position="284"/>
    </location>
</feature>
<dbReference type="Pfam" id="PF01565">
    <property type="entry name" value="FAD_binding_4"/>
    <property type="match status" value="1"/>
</dbReference>
<evidence type="ECO:0000256" key="1">
    <source>
        <dbReference type="ARBA" id="ARBA00001974"/>
    </source>
</evidence>
<dbReference type="PROSITE" id="PS51379">
    <property type="entry name" value="4FE4S_FER_2"/>
    <property type="match status" value="1"/>
</dbReference>
<dbReference type="InterPro" id="IPR017900">
    <property type="entry name" value="4Fe4S_Fe_S_CS"/>
</dbReference>
<dbReference type="PROSITE" id="PS00198">
    <property type="entry name" value="4FE4S_FER_1"/>
    <property type="match status" value="1"/>
</dbReference>
<keyword evidence="11" id="KW-1185">Reference proteome</keyword>
<keyword evidence="2" id="KW-0285">Flavoprotein</keyword>
<dbReference type="PANTHER" id="PTHR11748">
    <property type="entry name" value="D-LACTATE DEHYDROGENASE"/>
    <property type="match status" value="1"/>
</dbReference>
<dbReference type="InterPro" id="IPR036318">
    <property type="entry name" value="FAD-bd_PCMH-like_sf"/>
</dbReference>
<keyword evidence="4" id="KW-0274">FAD</keyword>
<dbReference type="InterPro" id="IPR016169">
    <property type="entry name" value="FAD-bd_PCMH_sub2"/>
</dbReference>
<dbReference type="InterPro" id="IPR017896">
    <property type="entry name" value="4Fe4S_Fe-S-bd"/>
</dbReference>
<dbReference type="InterPro" id="IPR016167">
    <property type="entry name" value="FAD-bd_PCMH_sub1"/>
</dbReference>
<reference evidence="10 11" key="1">
    <citation type="submission" date="2022-04" db="EMBL/GenBank/DDBJ databases">
        <authorList>
            <person name="Grouzdev D.S."/>
            <person name="Pantiukh K.S."/>
            <person name="Krutkina M.S."/>
        </authorList>
    </citation>
    <scope>NUCLEOTIDE SEQUENCE [LARGE SCALE GENOMIC DNA]</scope>
    <source>
        <strain evidence="10 11">6x-1</strain>
    </source>
</reference>
<dbReference type="SUPFAM" id="SSF55103">
    <property type="entry name" value="FAD-linked oxidases, C-terminal domain"/>
    <property type="match status" value="1"/>
</dbReference>
<dbReference type="Proteomes" id="UP001203284">
    <property type="component" value="Unassembled WGS sequence"/>
</dbReference>
<proteinExistence type="predicted"/>
<evidence type="ECO:0000256" key="2">
    <source>
        <dbReference type="ARBA" id="ARBA00022630"/>
    </source>
</evidence>
<dbReference type="InterPro" id="IPR016166">
    <property type="entry name" value="FAD-bd_PCMH"/>
</dbReference>
<accession>A0ABT0DB74</accession>
<gene>
    <name evidence="10" type="ORF">MWN34_09855</name>
</gene>
<dbReference type="RefSeq" id="WP_247028876.1">
    <property type="nucleotide sequence ID" value="NZ_JALKCH010000006.1"/>
</dbReference>
<comment type="caution">
    <text evidence="10">The sequence shown here is derived from an EMBL/GenBank/DDBJ whole genome shotgun (WGS) entry which is preliminary data.</text>
</comment>
<dbReference type="Gene3D" id="3.30.465.10">
    <property type="match status" value="1"/>
</dbReference>
<dbReference type="EMBL" id="JALKCH010000006">
    <property type="protein sequence ID" value="MCK0197216.1"/>
    <property type="molecule type" value="Genomic_DNA"/>
</dbReference>
<evidence type="ECO:0000259" key="8">
    <source>
        <dbReference type="PROSITE" id="PS51379"/>
    </source>
</evidence>
<keyword evidence="7" id="KW-0411">Iron-sulfur</keyword>
<dbReference type="Gene3D" id="1.10.1060.10">
    <property type="entry name" value="Alpha-helical ferredoxin"/>
    <property type="match status" value="1"/>
</dbReference>
<evidence type="ECO:0000256" key="3">
    <source>
        <dbReference type="ARBA" id="ARBA00022723"/>
    </source>
</evidence>
<dbReference type="InterPro" id="IPR006094">
    <property type="entry name" value="Oxid_FAD_bind_N"/>
</dbReference>
<evidence type="ECO:0000256" key="6">
    <source>
        <dbReference type="ARBA" id="ARBA00023004"/>
    </source>
</evidence>
<dbReference type="PANTHER" id="PTHR11748:SF119">
    <property type="entry name" value="D-2-HYDROXYGLUTARATE DEHYDROGENASE"/>
    <property type="match status" value="1"/>
</dbReference>
<evidence type="ECO:0000256" key="7">
    <source>
        <dbReference type="ARBA" id="ARBA00023014"/>
    </source>
</evidence>
<evidence type="ECO:0000313" key="11">
    <source>
        <dbReference type="Proteomes" id="UP001203284"/>
    </source>
</evidence>